<dbReference type="InterPro" id="IPR008930">
    <property type="entry name" value="Terpenoid_cyclase/PrenylTrfase"/>
</dbReference>
<reference evidence="2 3" key="1">
    <citation type="journal article" date="2013" name="Appl. Environ. Microbiol.">
        <title>Genome analysis suggests that the soil oligotrophic bacterium Agromonas oligotrophica (Bradyrhizobium oligotrophicum) is a nitrogen-fixing symbiont of Aeschynomene indica.</title>
        <authorList>
            <person name="Okubo T."/>
            <person name="Fukushima S."/>
            <person name="Itakura M."/>
            <person name="Oshima K."/>
            <person name="Longtonglang A."/>
            <person name="Teaumroong N."/>
            <person name="Mitsui H."/>
            <person name="Hattori M."/>
            <person name="Hattori R."/>
            <person name="Hattori T."/>
            <person name="Minamisawa K."/>
        </authorList>
    </citation>
    <scope>NUCLEOTIDE SEQUENCE [LARGE SCALE GENOMIC DNA]</scope>
    <source>
        <strain evidence="2 3">S58</strain>
    </source>
</reference>
<organism evidence="2 3">
    <name type="scientific">Bradyrhizobium oligotrophicum S58</name>
    <dbReference type="NCBI Taxonomy" id="1245469"/>
    <lineage>
        <taxon>Bacteria</taxon>
        <taxon>Pseudomonadati</taxon>
        <taxon>Pseudomonadota</taxon>
        <taxon>Alphaproteobacteria</taxon>
        <taxon>Hyphomicrobiales</taxon>
        <taxon>Nitrobacteraceae</taxon>
        <taxon>Bradyrhizobium</taxon>
    </lineage>
</organism>
<dbReference type="AlphaFoldDB" id="M4ZA52"/>
<keyword evidence="1" id="KW-0732">Signal</keyword>
<evidence type="ECO:0000256" key="1">
    <source>
        <dbReference type="SAM" id="SignalP"/>
    </source>
</evidence>
<dbReference type="Gene3D" id="1.50.10.20">
    <property type="match status" value="1"/>
</dbReference>
<feature type="signal peptide" evidence="1">
    <location>
        <begin position="1"/>
        <end position="17"/>
    </location>
</feature>
<dbReference type="PATRIC" id="fig|1245469.3.peg.4566"/>
<dbReference type="EMBL" id="AP012603">
    <property type="protein sequence ID" value="BAM90447.1"/>
    <property type="molecule type" value="Genomic_DNA"/>
</dbReference>
<proteinExistence type="predicted"/>
<dbReference type="eggNOG" id="COG1331">
    <property type="taxonomic scope" value="Bacteria"/>
</dbReference>
<evidence type="ECO:0000313" key="2">
    <source>
        <dbReference type="EMBL" id="BAM90447.1"/>
    </source>
</evidence>
<accession>M4ZA52</accession>
<name>M4ZA52_9BRAD</name>
<feature type="chain" id="PRO_5004061764" description="Methylaspartate ammonia-lyase" evidence="1">
    <location>
        <begin position="18"/>
        <end position="400"/>
    </location>
</feature>
<gene>
    <name evidence="2" type="ORF">S58_44620</name>
</gene>
<evidence type="ECO:0008006" key="4">
    <source>
        <dbReference type="Google" id="ProtNLM"/>
    </source>
</evidence>
<dbReference type="SUPFAM" id="SSF48239">
    <property type="entry name" value="Terpenoid cyclases/Protein prenyltransferases"/>
    <property type="match status" value="1"/>
</dbReference>
<dbReference type="KEGG" id="aol:S58_44620"/>
<sequence length="400" mass="42688">MVMVAMALFGGALPARAEGSFCPGLMKAVGPKLAGHDAMFIRSYEPGADEEGLPLGLSTTAFVYDNALAAIALVACDRVDQARAIGNALVHAASHDRTFDDGRLRNAYRAGPVGAGAALLPGWWDGQKNIWGEDAAQDGTSTGNVAWGALALLTLHQATGEATYLSAARRLMDWIISNASSGADGFSGGFHGYDPQQIRLTWMSTEHNADVHAVASWLFRITSEPRYQDAAQKARRLLDRSFRGDHFLLGTKPDGSLADDNLLALDVQLWPWMAVADAPAWRKALTFAGTHLAVDGGFDFNGDRDGVWVEGTAQAALAYRMVGDPADGQRLLAGMRADRTASGLLNATRSARLTTGLSIDPSGQTTIPDFFYYKRPHLGATAWAVLAEAGWNPFTGARVP</sequence>
<dbReference type="Proteomes" id="UP000011841">
    <property type="component" value="Chromosome"/>
</dbReference>
<evidence type="ECO:0000313" key="3">
    <source>
        <dbReference type="Proteomes" id="UP000011841"/>
    </source>
</evidence>
<keyword evidence="3" id="KW-1185">Reference proteome</keyword>
<protein>
    <recommendedName>
        <fullName evidence="4">Methylaspartate ammonia-lyase</fullName>
    </recommendedName>
</protein>
<dbReference type="HOGENOM" id="CLU_043770_0_0_5"/>
<dbReference type="STRING" id="1245469.S58_44620"/>